<gene>
    <name evidence="4" type="ORF">PGLA1383_LOCUS17050</name>
</gene>
<proteinExistence type="predicted"/>
<dbReference type="GO" id="GO:0018580">
    <property type="term" value="F:nitronate monooxygenase activity"/>
    <property type="evidence" value="ECO:0007669"/>
    <property type="project" value="InterPro"/>
</dbReference>
<evidence type="ECO:0000313" key="5">
    <source>
        <dbReference type="Proteomes" id="UP000654075"/>
    </source>
</evidence>
<reference evidence="4" key="1">
    <citation type="submission" date="2021-02" db="EMBL/GenBank/DDBJ databases">
        <authorList>
            <person name="Dougan E. K."/>
            <person name="Rhodes N."/>
            <person name="Thang M."/>
            <person name="Chan C."/>
        </authorList>
    </citation>
    <scope>NUCLEOTIDE SEQUENCE</scope>
</reference>
<dbReference type="SUPFAM" id="SSF51412">
    <property type="entry name" value="Inosine monophosphate dehydrogenase (IMPDH)"/>
    <property type="match status" value="1"/>
</dbReference>
<keyword evidence="5" id="KW-1185">Reference proteome</keyword>
<dbReference type="OMA" id="FGWPEEY"/>
<dbReference type="OrthoDB" id="10265891at2759"/>
<dbReference type="AlphaFoldDB" id="A0A813EEE4"/>
<evidence type="ECO:0000256" key="2">
    <source>
        <dbReference type="ARBA" id="ARBA00022643"/>
    </source>
</evidence>
<evidence type="ECO:0000313" key="4">
    <source>
        <dbReference type="EMBL" id="CAE8598648.1"/>
    </source>
</evidence>
<organism evidence="4 5">
    <name type="scientific">Polarella glacialis</name>
    <name type="common">Dinoflagellate</name>
    <dbReference type="NCBI Taxonomy" id="89957"/>
    <lineage>
        <taxon>Eukaryota</taxon>
        <taxon>Sar</taxon>
        <taxon>Alveolata</taxon>
        <taxon>Dinophyceae</taxon>
        <taxon>Suessiales</taxon>
        <taxon>Suessiaceae</taxon>
        <taxon>Polarella</taxon>
    </lineage>
</organism>
<protein>
    <recommendedName>
        <fullName evidence="6">Nitronate monooxygenase domain-containing protein</fullName>
    </recommendedName>
</protein>
<dbReference type="EMBL" id="CAJNNV010010466">
    <property type="protein sequence ID" value="CAE8598648.1"/>
    <property type="molecule type" value="Genomic_DNA"/>
</dbReference>
<evidence type="ECO:0000256" key="1">
    <source>
        <dbReference type="ARBA" id="ARBA00022630"/>
    </source>
</evidence>
<dbReference type="InterPro" id="IPR013785">
    <property type="entry name" value="Aldolase_TIM"/>
</dbReference>
<dbReference type="InterPro" id="IPR004136">
    <property type="entry name" value="NMO"/>
</dbReference>
<dbReference type="Proteomes" id="UP000654075">
    <property type="component" value="Unassembled WGS sequence"/>
</dbReference>
<dbReference type="Pfam" id="PF03060">
    <property type="entry name" value="NMO"/>
    <property type="match status" value="1"/>
</dbReference>
<comment type="caution">
    <text evidence="4">The sequence shown here is derived from an EMBL/GenBank/DDBJ whole genome shotgun (WGS) entry which is preliminary data.</text>
</comment>
<evidence type="ECO:0000256" key="3">
    <source>
        <dbReference type="ARBA" id="ARBA00023002"/>
    </source>
</evidence>
<keyword evidence="2" id="KW-0288">FMN</keyword>
<dbReference type="PANTHER" id="PTHR32332:SF20">
    <property type="entry name" value="2-NITROPROPANE DIOXYGENASE-LIKE PROTEIN"/>
    <property type="match status" value="1"/>
</dbReference>
<evidence type="ECO:0008006" key="6">
    <source>
        <dbReference type="Google" id="ProtNLM"/>
    </source>
</evidence>
<keyword evidence="1" id="KW-0285">Flavoprotein</keyword>
<keyword evidence="3" id="KW-0560">Oxidoreductase</keyword>
<dbReference type="CDD" id="cd04730">
    <property type="entry name" value="NPD_like"/>
    <property type="match status" value="1"/>
</dbReference>
<dbReference type="Gene3D" id="3.20.20.70">
    <property type="entry name" value="Aldolase class I"/>
    <property type="match status" value="1"/>
</dbReference>
<dbReference type="PANTHER" id="PTHR32332">
    <property type="entry name" value="2-NITROPROPANE DIOXYGENASE"/>
    <property type="match status" value="1"/>
</dbReference>
<accession>A0A813EEE4</accession>
<name>A0A813EEE4_POLGL</name>
<sequence>MSSEPRASLNTAFTDRFGCRVPIMGTPMAGVSGGTLAAATARGGALGFIAAGHLSDPSALAEQVALFRALAPPEALLCIGFVGYSSMSVGFGRLQAALDDHRPSVVQFFAPALVPDADGCAWGNVAVAKKAGSKVVLQVGSVEEAKRALEAEADCIVAQGREAGGHGLRTELGSGTLPLAARVAELARGSERLLRPCVLAAGGITCGKGLAAALALGCDGAVLGTRLWASAEALGKDSLKRALVEAEADDVLRTTVFDTLANAYSPTPWPAPFDSVGALHNKTSKRWHGKEDELEALLAGGQGAETIAVFRAAVQAGDAESATVLAGEGVGAIGAIEPAEHIILRIEVEAIDQIRRMSGAIYVSSL</sequence>